<keyword evidence="2" id="KW-0547">Nucleotide-binding</keyword>
<dbReference type="SMART" id="SM00175">
    <property type="entry name" value="RAB"/>
    <property type="match status" value="1"/>
</dbReference>
<dbReference type="SMART" id="SM00177">
    <property type="entry name" value="ARF"/>
    <property type="match status" value="1"/>
</dbReference>
<dbReference type="EMBL" id="KY684084">
    <property type="protein sequence ID" value="ARF09118.1"/>
    <property type="molecule type" value="Genomic_DNA"/>
</dbReference>
<accession>A0A1V0SBU0</accession>
<dbReference type="InterPro" id="IPR001806">
    <property type="entry name" value="Small_GTPase"/>
</dbReference>
<dbReference type="SMART" id="SM00174">
    <property type="entry name" value="RHO"/>
    <property type="match status" value="1"/>
</dbReference>
<dbReference type="GO" id="GO:0005525">
    <property type="term" value="F:GTP binding"/>
    <property type="evidence" value="ECO:0007669"/>
    <property type="project" value="UniProtKB-KW"/>
</dbReference>
<protein>
    <submittedName>
        <fullName evidence="4">Ras family GTPase</fullName>
    </submittedName>
</protein>
<organism evidence="4">
    <name type="scientific">Catovirus CTV1</name>
    <dbReference type="NCBI Taxonomy" id="1977631"/>
    <lineage>
        <taxon>Viruses</taxon>
        <taxon>Varidnaviria</taxon>
        <taxon>Bamfordvirae</taxon>
        <taxon>Nucleocytoviricota</taxon>
        <taxon>Megaviricetes</taxon>
        <taxon>Imitervirales</taxon>
        <taxon>Mimiviridae</taxon>
        <taxon>Klosneuvirinae</taxon>
        <taxon>Catovirus</taxon>
    </lineage>
</organism>
<dbReference type="InterPro" id="IPR027417">
    <property type="entry name" value="P-loop_NTPase"/>
</dbReference>
<dbReference type="CDD" id="cd00154">
    <property type="entry name" value="Rab"/>
    <property type="match status" value="1"/>
</dbReference>
<dbReference type="GO" id="GO:0020002">
    <property type="term" value="C:host cell plasma membrane"/>
    <property type="evidence" value="ECO:0007669"/>
    <property type="project" value="UniProtKB-SubCell"/>
</dbReference>
<dbReference type="PROSITE" id="PS51421">
    <property type="entry name" value="RAS"/>
    <property type="match status" value="1"/>
</dbReference>
<evidence type="ECO:0000256" key="2">
    <source>
        <dbReference type="ARBA" id="ARBA00022741"/>
    </source>
</evidence>
<dbReference type="InterPro" id="IPR005225">
    <property type="entry name" value="Small_GTP-bd"/>
</dbReference>
<dbReference type="InterPro" id="IPR050227">
    <property type="entry name" value="Rab"/>
</dbReference>
<proteinExistence type="predicted"/>
<gene>
    <name evidence="4" type="ORF">Catovirus_2_67</name>
</gene>
<evidence type="ECO:0000313" key="4">
    <source>
        <dbReference type="EMBL" id="ARF09118.1"/>
    </source>
</evidence>
<reference evidence="4" key="1">
    <citation type="journal article" date="2017" name="Science">
        <title>Giant viruses with an expanded complement of translation system components.</title>
        <authorList>
            <person name="Schulz F."/>
            <person name="Yutin N."/>
            <person name="Ivanova N.N."/>
            <person name="Ortega D.R."/>
            <person name="Lee T.K."/>
            <person name="Vierheilig J."/>
            <person name="Daims H."/>
            <person name="Horn M."/>
            <person name="Wagner M."/>
            <person name="Jensen G.J."/>
            <person name="Kyrpides N.C."/>
            <person name="Koonin E.V."/>
            <person name="Woyke T."/>
        </authorList>
    </citation>
    <scope>NUCLEOTIDE SEQUENCE</scope>
    <source>
        <strain evidence="4">CTV1</strain>
    </source>
</reference>
<keyword evidence="3" id="KW-0342">GTP-binding</keyword>
<dbReference type="FunFam" id="3.40.50.300:FF:001329">
    <property type="entry name" value="Small GTP-binding protein, putative"/>
    <property type="match status" value="1"/>
</dbReference>
<dbReference type="SUPFAM" id="SSF52540">
    <property type="entry name" value="P-loop containing nucleoside triphosphate hydrolases"/>
    <property type="match status" value="1"/>
</dbReference>
<sequence length="195" mass="22325">MNELLFKYAFIGDSGVGKTTLLYRLKYGEYKNAGPTIGIDHYFLQLTANNRPVKIHIWDTAGQERFRSITNHFYKNTNVLFIIFDLTNIESFNNVDYWLNDAMNHNTNNALIVLIGTKSDLESLVSVSKEVIEKCVSKNGIMYYETNAMTDHIQYIITDVTSSVVKSSEVDNTSTSNNIILQEDKHKNLKKYCCN</sequence>
<dbReference type="PROSITE" id="PS51419">
    <property type="entry name" value="RAB"/>
    <property type="match status" value="1"/>
</dbReference>
<name>A0A1V0SBU0_9VIRU</name>
<evidence type="ECO:0000256" key="1">
    <source>
        <dbReference type="ARBA" id="ARBA00004112"/>
    </source>
</evidence>
<dbReference type="PRINTS" id="PR00449">
    <property type="entry name" value="RASTRNSFRMNG"/>
</dbReference>
<dbReference type="Gene3D" id="3.40.50.300">
    <property type="entry name" value="P-loop containing nucleotide triphosphate hydrolases"/>
    <property type="match status" value="1"/>
</dbReference>
<dbReference type="SMART" id="SM00176">
    <property type="entry name" value="RAN"/>
    <property type="match status" value="1"/>
</dbReference>
<dbReference type="Pfam" id="PF00071">
    <property type="entry name" value="Ras"/>
    <property type="match status" value="1"/>
</dbReference>
<dbReference type="GO" id="GO:0003924">
    <property type="term" value="F:GTPase activity"/>
    <property type="evidence" value="ECO:0007669"/>
    <property type="project" value="InterPro"/>
</dbReference>
<dbReference type="PANTHER" id="PTHR47977">
    <property type="entry name" value="RAS-RELATED PROTEIN RAB"/>
    <property type="match status" value="1"/>
</dbReference>
<dbReference type="PROSITE" id="PS51420">
    <property type="entry name" value="RHO"/>
    <property type="match status" value="1"/>
</dbReference>
<evidence type="ECO:0000256" key="3">
    <source>
        <dbReference type="ARBA" id="ARBA00023134"/>
    </source>
</evidence>
<dbReference type="NCBIfam" id="TIGR00231">
    <property type="entry name" value="small_GTP"/>
    <property type="match status" value="1"/>
</dbReference>
<dbReference type="SMART" id="SM00173">
    <property type="entry name" value="RAS"/>
    <property type="match status" value="1"/>
</dbReference>
<comment type="subcellular location">
    <subcellularLocation>
        <location evidence="1">Host cell membrane</location>
        <topology evidence="1">Lipid-anchor</topology>
        <orientation evidence="1">Cytoplasmic side</orientation>
    </subcellularLocation>
</comment>